<proteinExistence type="predicted"/>
<name>A0A1F8GEX0_9BACT</name>
<dbReference type="PANTHER" id="PTHR34075:SF5">
    <property type="entry name" value="BLR3430 PROTEIN"/>
    <property type="match status" value="1"/>
</dbReference>
<comment type="caution">
    <text evidence="1">The sequence shown here is derived from an EMBL/GenBank/DDBJ whole genome shotgun (WGS) entry which is preliminary data.</text>
</comment>
<organism evidence="1 2">
    <name type="scientific">Candidatus Yanofskybacteria bacterium RIFCSPLOWO2_01_FULL_42_49</name>
    <dbReference type="NCBI Taxonomy" id="1802694"/>
    <lineage>
        <taxon>Bacteria</taxon>
        <taxon>Candidatus Yanofskyibacteriota</taxon>
    </lineage>
</organism>
<protein>
    <submittedName>
        <fullName evidence="1">Uncharacterized protein</fullName>
    </submittedName>
</protein>
<dbReference type="Proteomes" id="UP000178227">
    <property type="component" value="Unassembled WGS sequence"/>
</dbReference>
<sequence>MSKQRQQVTISADSKTKLADVLFRQNIPQGIILRENPRNITHFHSYGGISKFFDGLAAGTLWGTVCGSCGNAGIWLPPRVHCPDCWQEMSWVKIDTSQATVYTHSTTNYPGAGFKATVPCPLISVEIPGICTKLMSYLSEFGDGEPYIGMPIRPVFSQNPTYTILDLSWVSRD</sequence>
<dbReference type="Gene3D" id="6.10.30.10">
    <property type="match status" value="1"/>
</dbReference>
<gene>
    <name evidence="1" type="ORF">A2918_02605</name>
</gene>
<dbReference type="InterPro" id="IPR012340">
    <property type="entry name" value="NA-bd_OB-fold"/>
</dbReference>
<dbReference type="PANTHER" id="PTHR34075">
    <property type="entry name" value="BLR3430 PROTEIN"/>
    <property type="match status" value="1"/>
</dbReference>
<evidence type="ECO:0000313" key="2">
    <source>
        <dbReference type="Proteomes" id="UP000178227"/>
    </source>
</evidence>
<dbReference type="SUPFAM" id="SSF50249">
    <property type="entry name" value="Nucleic acid-binding proteins"/>
    <property type="match status" value="1"/>
</dbReference>
<reference evidence="1 2" key="1">
    <citation type="journal article" date="2016" name="Nat. Commun.">
        <title>Thousands of microbial genomes shed light on interconnected biogeochemical processes in an aquifer system.</title>
        <authorList>
            <person name="Anantharaman K."/>
            <person name="Brown C.T."/>
            <person name="Hug L.A."/>
            <person name="Sharon I."/>
            <person name="Castelle C.J."/>
            <person name="Probst A.J."/>
            <person name="Thomas B.C."/>
            <person name="Singh A."/>
            <person name="Wilkins M.J."/>
            <person name="Karaoz U."/>
            <person name="Brodie E.L."/>
            <person name="Williams K.H."/>
            <person name="Hubbard S.S."/>
            <person name="Banfield J.F."/>
        </authorList>
    </citation>
    <scope>NUCLEOTIDE SEQUENCE [LARGE SCALE GENOMIC DNA]</scope>
</reference>
<dbReference type="AlphaFoldDB" id="A0A1F8GEX0"/>
<accession>A0A1F8GEX0</accession>
<dbReference type="STRING" id="1802694.A2918_02605"/>
<dbReference type="InterPro" id="IPR052513">
    <property type="entry name" value="Thioester_dehydratase-like"/>
</dbReference>
<dbReference type="EMBL" id="MGKI01000006">
    <property type="protein sequence ID" value="OGN22999.1"/>
    <property type="molecule type" value="Genomic_DNA"/>
</dbReference>
<evidence type="ECO:0000313" key="1">
    <source>
        <dbReference type="EMBL" id="OGN22999.1"/>
    </source>
</evidence>